<dbReference type="AlphaFoldDB" id="A0A8D1BCE3"/>
<keyword evidence="2" id="KW-1133">Transmembrane helix</keyword>
<feature type="transmembrane region" description="Helical" evidence="2">
    <location>
        <begin position="136"/>
        <end position="163"/>
    </location>
</feature>
<name>A0A8D1BCE3_PIG</name>
<accession>A0A8D1BCE3</accession>
<evidence type="ECO:0000313" key="3">
    <source>
        <dbReference type="Ensembl" id="ENSSSCP00035048026.1"/>
    </source>
</evidence>
<evidence type="ECO:0000313" key="4">
    <source>
        <dbReference type="Proteomes" id="UP000694720"/>
    </source>
</evidence>
<dbReference type="InterPro" id="IPR039220">
    <property type="entry name" value="FAM3"/>
</dbReference>
<feature type="region of interest" description="Disordered" evidence="1">
    <location>
        <begin position="196"/>
        <end position="221"/>
    </location>
</feature>
<proteinExistence type="predicted"/>
<dbReference type="PANTHER" id="PTHR14592">
    <property type="entry name" value="UNCHARACTERIZED FAM3"/>
    <property type="match status" value="1"/>
</dbReference>
<keyword evidence="2" id="KW-0812">Transmembrane</keyword>
<feature type="transmembrane region" description="Helical" evidence="2">
    <location>
        <begin position="12"/>
        <end position="29"/>
    </location>
</feature>
<dbReference type="Proteomes" id="UP000694720">
    <property type="component" value="Unplaced"/>
</dbReference>
<organism evidence="3 4">
    <name type="scientific">Sus scrofa</name>
    <name type="common">Pig</name>
    <dbReference type="NCBI Taxonomy" id="9823"/>
    <lineage>
        <taxon>Eukaryota</taxon>
        <taxon>Metazoa</taxon>
        <taxon>Chordata</taxon>
        <taxon>Craniata</taxon>
        <taxon>Vertebrata</taxon>
        <taxon>Euteleostomi</taxon>
        <taxon>Mammalia</taxon>
        <taxon>Eutheria</taxon>
        <taxon>Laurasiatheria</taxon>
        <taxon>Artiodactyla</taxon>
        <taxon>Suina</taxon>
        <taxon>Suidae</taxon>
        <taxon>Sus</taxon>
    </lineage>
</organism>
<evidence type="ECO:0000256" key="1">
    <source>
        <dbReference type="SAM" id="MobiDB-lite"/>
    </source>
</evidence>
<sequence length="245" mass="27156">MRPWAAGTLKAVFFVFASLCAWYSGYLLAELVPDMPLSSAVYSIRSIGEKPVLRAPAPKRQKCDHWTPCPPNTYAYRLLSGGGRDKFAKICFEDEMLIGEKTGNVARGINIAIVNCKLLNSFTASLKSLWLGIQRYFGFLLIFFHIQFSLGLFIYLLFLFFVFSRATPVAYGGSQARGLIGAVAASLWLRHSNTRSEPGLQPTPQLTATLDHQPTEQGQGSNSTSWFLVGFVNHCATLGTPRFIF</sequence>
<dbReference type="Ensembl" id="ENSSSCT00035110220.1">
    <property type="protein sequence ID" value="ENSSSCP00035048026.1"/>
    <property type="gene ID" value="ENSSSCG00035080419.1"/>
</dbReference>
<reference evidence="3" key="1">
    <citation type="submission" date="2025-08" db="UniProtKB">
        <authorList>
            <consortium name="Ensembl"/>
        </authorList>
    </citation>
    <scope>IDENTIFICATION</scope>
</reference>
<protein>
    <submittedName>
        <fullName evidence="3">FAM3 metabolism regulating signaling molecule B</fullName>
    </submittedName>
</protein>
<keyword evidence="2" id="KW-0472">Membrane</keyword>
<evidence type="ECO:0000256" key="2">
    <source>
        <dbReference type="SAM" id="Phobius"/>
    </source>
</evidence>
<feature type="compositionally biased region" description="Polar residues" evidence="1">
    <location>
        <begin position="202"/>
        <end position="221"/>
    </location>
</feature>